<evidence type="ECO:0000313" key="1">
    <source>
        <dbReference type="Proteomes" id="UP000887566"/>
    </source>
</evidence>
<keyword evidence="1" id="KW-1185">Reference proteome</keyword>
<organism evidence="1 2">
    <name type="scientific">Plectus sambesii</name>
    <dbReference type="NCBI Taxonomy" id="2011161"/>
    <lineage>
        <taxon>Eukaryota</taxon>
        <taxon>Metazoa</taxon>
        <taxon>Ecdysozoa</taxon>
        <taxon>Nematoda</taxon>
        <taxon>Chromadorea</taxon>
        <taxon>Plectida</taxon>
        <taxon>Plectina</taxon>
        <taxon>Plectoidea</taxon>
        <taxon>Plectidae</taxon>
        <taxon>Plectus</taxon>
    </lineage>
</organism>
<proteinExistence type="predicted"/>
<dbReference type="AlphaFoldDB" id="A0A914US12"/>
<name>A0A914US12_9BILA</name>
<protein>
    <submittedName>
        <fullName evidence="2">Uncharacterized protein</fullName>
    </submittedName>
</protein>
<dbReference type="WBParaSite" id="PSAMB.scaffold1213size34230.g11784.t1">
    <property type="protein sequence ID" value="PSAMB.scaffold1213size34230.g11784.t1"/>
    <property type="gene ID" value="PSAMB.scaffold1213size34230.g11784"/>
</dbReference>
<dbReference type="Proteomes" id="UP000887566">
    <property type="component" value="Unplaced"/>
</dbReference>
<evidence type="ECO:0000313" key="2">
    <source>
        <dbReference type="WBParaSite" id="PSAMB.scaffold1213size34230.g11784.t1"/>
    </source>
</evidence>
<sequence length="128" mass="13270">MTSSSKQLIRRHQPTSCELAWTASRVGGEIDGKPRPLFLARAAFRSCVKTAVRDSRVCVVGSRGSSVRISPSGATRRAAVICWLLRIAVHPPPRSTPGSANITSLGSFGRATVAAAAAAAAATVASLD</sequence>
<accession>A0A914US12</accession>
<reference evidence="2" key="1">
    <citation type="submission" date="2022-11" db="UniProtKB">
        <authorList>
            <consortium name="WormBaseParasite"/>
        </authorList>
    </citation>
    <scope>IDENTIFICATION</scope>
</reference>